<keyword evidence="1" id="KW-0812">Transmembrane</keyword>
<sequence>MDPLLRASILATFVEAMLYGLYFASFLHCLRWLFFEDKGWVFRKTHGRLIPFMTLLIFVFLTTDTIFIFMYPVLYFRGVAMQRLYLLEITPTIIEFLLALLTDSVLIYRCWVVYSRRWRLVIIPILAWLGGASTSTLVVYYFVQSSRSRLSVAEGREFRRVVGAFYLCTIIINIYCTCAIVYKIWSVTQRSSGSTLTHVPELRSTMRIVGESGFLYMLTSISLFIAWNLPQKYQQEYVETICSSINTPMIGIAFNLIWIRVARQRSVHGNDIDDH</sequence>
<evidence type="ECO:0008006" key="4">
    <source>
        <dbReference type="Google" id="ProtNLM"/>
    </source>
</evidence>
<name>A0A2A9NN10_9AGAR</name>
<organism evidence="2 3">
    <name type="scientific">Amanita thiersii Skay4041</name>
    <dbReference type="NCBI Taxonomy" id="703135"/>
    <lineage>
        <taxon>Eukaryota</taxon>
        <taxon>Fungi</taxon>
        <taxon>Dikarya</taxon>
        <taxon>Basidiomycota</taxon>
        <taxon>Agaricomycotina</taxon>
        <taxon>Agaricomycetes</taxon>
        <taxon>Agaricomycetidae</taxon>
        <taxon>Agaricales</taxon>
        <taxon>Pluteineae</taxon>
        <taxon>Amanitaceae</taxon>
        <taxon>Amanita</taxon>
    </lineage>
</organism>
<protein>
    <recommendedName>
        <fullName evidence="4">G-protein coupled receptors family 1 profile domain-containing protein</fullName>
    </recommendedName>
</protein>
<dbReference type="AlphaFoldDB" id="A0A2A9NN10"/>
<feature type="transmembrane region" description="Helical" evidence="1">
    <location>
        <begin position="49"/>
        <end position="73"/>
    </location>
</feature>
<reference evidence="2 3" key="1">
    <citation type="submission" date="2014-02" db="EMBL/GenBank/DDBJ databases">
        <title>Transposable element dynamics among asymbiotic and ectomycorrhizal Amanita fungi.</title>
        <authorList>
            <consortium name="DOE Joint Genome Institute"/>
            <person name="Hess J."/>
            <person name="Skrede I."/>
            <person name="Wolfe B."/>
            <person name="LaButti K."/>
            <person name="Ohm R.A."/>
            <person name="Grigoriev I.V."/>
            <person name="Pringle A."/>
        </authorList>
    </citation>
    <scope>NUCLEOTIDE SEQUENCE [LARGE SCALE GENOMIC DNA]</scope>
    <source>
        <strain evidence="2 3">SKay4041</strain>
    </source>
</reference>
<feature type="transmembrane region" description="Helical" evidence="1">
    <location>
        <begin position="206"/>
        <end position="225"/>
    </location>
</feature>
<feature type="transmembrane region" description="Helical" evidence="1">
    <location>
        <begin position="237"/>
        <end position="258"/>
    </location>
</feature>
<accession>A0A2A9NN10</accession>
<keyword evidence="1" id="KW-0472">Membrane</keyword>
<keyword evidence="1" id="KW-1133">Transmembrane helix</keyword>
<dbReference type="EMBL" id="KZ302038">
    <property type="protein sequence ID" value="PFH49136.1"/>
    <property type="molecule type" value="Genomic_DNA"/>
</dbReference>
<evidence type="ECO:0000256" key="1">
    <source>
        <dbReference type="SAM" id="Phobius"/>
    </source>
</evidence>
<dbReference type="Proteomes" id="UP000242287">
    <property type="component" value="Unassembled WGS sequence"/>
</dbReference>
<feature type="transmembrane region" description="Helical" evidence="1">
    <location>
        <begin position="163"/>
        <end position="185"/>
    </location>
</feature>
<feature type="transmembrane region" description="Helical" evidence="1">
    <location>
        <begin position="120"/>
        <end position="143"/>
    </location>
</feature>
<keyword evidence="3" id="KW-1185">Reference proteome</keyword>
<feature type="transmembrane region" description="Helical" evidence="1">
    <location>
        <begin position="6"/>
        <end position="28"/>
    </location>
</feature>
<gene>
    <name evidence="2" type="ORF">AMATHDRAFT_63703</name>
</gene>
<evidence type="ECO:0000313" key="3">
    <source>
        <dbReference type="Proteomes" id="UP000242287"/>
    </source>
</evidence>
<feature type="transmembrane region" description="Helical" evidence="1">
    <location>
        <begin position="85"/>
        <end position="108"/>
    </location>
</feature>
<dbReference type="OrthoDB" id="3357408at2759"/>
<evidence type="ECO:0000313" key="2">
    <source>
        <dbReference type="EMBL" id="PFH49136.1"/>
    </source>
</evidence>
<proteinExistence type="predicted"/>